<gene>
    <name evidence="1" type="ORF">EUA98_11860</name>
</gene>
<dbReference type="Pfam" id="PF14907">
    <property type="entry name" value="NTP_transf_5"/>
    <property type="match status" value="1"/>
</dbReference>
<evidence type="ECO:0000313" key="1">
    <source>
        <dbReference type="EMBL" id="RYV50742.1"/>
    </source>
</evidence>
<sequence>MADATGLRPLSRLLVDSALGRTLTEVGPELSGYAAADVLEASSLHRVAPAVARALASAAQVPAEWSRVLAPARHAQIARHMRAVADLRIIATALDAAGIGWVAIKGPVAAELIWPSVDMREYFDLDLLVDRGEFARAMSVLAEAGLRLLDRNWPLLERSRRAELTLLAPNGTPVDLHWDIAVAPRLRRGFRTDVPGMLARSRRVPLPQGFDVGVLDPEDTLVHLAFHAAQEGATRLMWLADLHYAAVGPTVDWDTIARRARAMRLEVPLGMILDRVQRTLGGSVGTSFRAVGPGPGAWGELARRTDARVRFPGLPGDPHLSGAVYRSARRSLPTSAAVLLRSQVEARRIEARERRRRSPGRPLRLDVPDAGARARYLQWVAGGAR</sequence>
<evidence type="ECO:0000313" key="2">
    <source>
        <dbReference type="Proteomes" id="UP000293764"/>
    </source>
</evidence>
<dbReference type="RefSeq" id="WP_130102902.1">
    <property type="nucleotide sequence ID" value="NZ_SDWW01000027.1"/>
</dbReference>
<reference evidence="1 2" key="1">
    <citation type="submission" date="2019-01" db="EMBL/GenBank/DDBJ databases">
        <title>Novel species of Cellulomonas.</title>
        <authorList>
            <person name="Liu Q."/>
            <person name="Xin Y.-H."/>
        </authorList>
    </citation>
    <scope>NUCLEOTIDE SEQUENCE [LARGE SCALE GENOMIC DNA]</scope>
    <source>
        <strain evidence="1 2">HLT2-17</strain>
    </source>
</reference>
<dbReference type="AlphaFoldDB" id="A0A4Q5MY79"/>
<protein>
    <recommendedName>
        <fullName evidence="3">Nucleotidyltransferase family protein</fullName>
    </recommendedName>
</protein>
<evidence type="ECO:0008006" key="3">
    <source>
        <dbReference type="Google" id="ProtNLM"/>
    </source>
</evidence>
<accession>A0A4Q5MY79</accession>
<proteinExistence type="predicted"/>
<organism evidence="1 2">
    <name type="scientific">Pengzhenrongella frigida</name>
    <dbReference type="NCBI Taxonomy" id="1259133"/>
    <lineage>
        <taxon>Bacteria</taxon>
        <taxon>Bacillati</taxon>
        <taxon>Actinomycetota</taxon>
        <taxon>Actinomycetes</taxon>
        <taxon>Micrococcales</taxon>
        <taxon>Pengzhenrongella</taxon>
    </lineage>
</organism>
<dbReference type="OrthoDB" id="3611766at2"/>
<keyword evidence="2" id="KW-1185">Reference proteome</keyword>
<comment type="caution">
    <text evidence="1">The sequence shown here is derived from an EMBL/GenBank/DDBJ whole genome shotgun (WGS) entry which is preliminary data.</text>
</comment>
<dbReference type="Proteomes" id="UP000293764">
    <property type="component" value="Unassembled WGS sequence"/>
</dbReference>
<dbReference type="EMBL" id="SDWW01000027">
    <property type="protein sequence ID" value="RYV50742.1"/>
    <property type="molecule type" value="Genomic_DNA"/>
</dbReference>
<name>A0A4Q5MY79_9MICO</name>
<dbReference type="InterPro" id="IPR039498">
    <property type="entry name" value="NTP_transf_5"/>
</dbReference>